<evidence type="ECO:0000313" key="15">
    <source>
        <dbReference type="Proteomes" id="UP000027331"/>
    </source>
</evidence>
<dbReference type="EMBL" id="JJMN01000068">
    <property type="protein sequence ID" value="KDO13380.1"/>
    <property type="molecule type" value="Genomic_DNA"/>
</dbReference>
<dbReference type="SMART" id="SM00382">
    <property type="entry name" value="AAA"/>
    <property type="match status" value="1"/>
</dbReference>
<keyword evidence="9" id="KW-0472">Membrane</keyword>
<dbReference type="InterPro" id="IPR005670">
    <property type="entry name" value="PstB-like"/>
</dbReference>
<dbReference type="Proteomes" id="UP000216173">
    <property type="component" value="Unassembled WGS sequence"/>
</dbReference>
<gene>
    <name evidence="14" type="primary">pstB</name>
    <name evidence="14" type="ORF">CGU03_11170</name>
    <name evidence="12" type="ORF">DP83_17885</name>
    <name evidence="13" type="ORF">XV92_10850</name>
</gene>
<evidence type="ECO:0000259" key="11">
    <source>
        <dbReference type="PROSITE" id="PS50893"/>
    </source>
</evidence>
<comment type="caution">
    <text evidence="13">The sequence shown here is derived from an EMBL/GenBank/DDBJ whole genome shotgun (WGS) entry which is preliminary data.</text>
</comment>
<sequence length="273" mass="30677">MYSANPTLGYYVPPLDVNNLTEQQTAISIEHLSLYYQQSRALSDISMRIPKGQVTAFIGPSGCGKSTLLRCINRMNDLVEGTRVEGEVKLHGKNIYHPDVDVPTLRRRVGMVFQRPNPFPKSIYENVVYGLRLQGIKNSRTLDDAAERSLRAAALWDEVKHRLHENAFGLSGGQQQRLVIARAIAIEPEVLLLDEPTSALDPISTLTIEELIHDLKTKYTVVIVTHNMQQAARVSDHTAFIHMGKLIEYSDTDSIFTSPLKKQTEDYITGRYG</sequence>
<dbReference type="InterPro" id="IPR003439">
    <property type="entry name" value="ABC_transporter-like_ATP-bd"/>
</dbReference>
<keyword evidence="5" id="KW-0592">Phosphate transport</keyword>
<organism evidence="13 16">
    <name type="scientific">Vibrio metoecus</name>
    <dbReference type="NCBI Taxonomy" id="1481663"/>
    <lineage>
        <taxon>Bacteria</taxon>
        <taxon>Pseudomonadati</taxon>
        <taxon>Pseudomonadota</taxon>
        <taxon>Gammaproteobacteria</taxon>
        <taxon>Vibrionales</taxon>
        <taxon>Vibrionaceae</taxon>
        <taxon>Vibrio</taxon>
    </lineage>
</organism>
<evidence type="ECO:0000313" key="13">
    <source>
        <dbReference type="EMBL" id="KQB00583.1"/>
    </source>
</evidence>
<keyword evidence="2" id="KW-0813">Transport</keyword>
<dbReference type="GO" id="GO:0005886">
    <property type="term" value="C:plasma membrane"/>
    <property type="evidence" value="ECO:0007669"/>
    <property type="project" value="UniProtKB-SubCell"/>
</dbReference>
<dbReference type="PATRIC" id="fig|1481663.11.peg.3719"/>
<dbReference type="GO" id="GO:0016887">
    <property type="term" value="F:ATP hydrolysis activity"/>
    <property type="evidence" value="ECO:0007669"/>
    <property type="project" value="InterPro"/>
</dbReference>
<keyword evidence="4" id="KW-0997">Cell inner membrane</keyword>
<dbReference type="NCBIfam" id="TIGR00972">
    <property type="entry name" value="3a0107s01c2"/>
    <property type="match status" value="1"/>
</dbReference>
<keyword evidence="8" id="KW-1278">Translocase</keyword>
<reference evidence="12 15" key="1">
    <citation type="submission" date="2014-04" db="EMBL/GenBank/DDBJ databases">
        <title>Vibrio metecus sp. nov., a close relative of Vibrio cholerae isolated from coastal brackish ponds and clinical specimens.</title>
        <authorList>
            <person name="Kirchberger P.C."/>
            <person name="Turnsek M."/>
            <person name="Hunt D.E."/>
            <person name="Haley B.J."/>
            <person name="Colwell R."/>
            <person name="Polz M.F."/>
            <person name="Tarr C.L."/>
            <person name="Boucher Y."/>
        </authorList>
    </citation>
    <scope>NUCLEOTIDE SEQUENCE [LARGE SCALE GENOMIC DNA]</scope>
    <source>
        <strain evidence="12">OP3H</strain>
        <strain evidence="15">PPCK-2014</strain>
    </source>
</reference>
<dbReference type="RefSeq" id="WP_055028788.1">
    <property type="nucleotide sequence ID" value="NZ_CABMIR010000048.1"/>
</dbReference>
<evidence type="ECO:0000256" key="9">
    <source>
        <dbReference type="ARBA" id="ARBA00023136"/>
    </source>
</evidence>
<dbReference type="InterPro" id="IPR017871">
    <property type="entry name" value="ABC_transporter-like_CS"/>
</dbReference>
<evidence type="ECO:0000313" key="16">
    <source>
        <dbReference type="Proteomes" id="UP000050491"/>
    </source>
</evidence>
<dbReference type="InterPro" id="IPR003593">
    <property type="entry name" value="AAA+_ATPase"/>
</dbReference>
<dbReference type="PROSITE" id="PS00211">
    <property type="entry name" value="ABC_TRANSPORTER_1"/>
    <property type="match status" value="1"/>
</dbReference>
<evidence type="ECO:0000313" key="12">
    <source>
        <dbReference type="EMBL" id="KDO13380.1"/>
    </source>
</evidence>
<name>A0A067B9D5_VIBMT</name>
<evidence type="ECO:0000256" key="1">
    <source>
        <dbReference type="ARBA" id="ARBA00004417"/>
    </source>
</evidence>
<dbReference type="Proteomes" id="UP000050491">
    <property type="component" value="Unassembled WGS sequence"/>
</dbReference>
<dbReference type="PROSITE" id="PS50893">
    <property type="entry name" value="ABC_TRANSPORTER_2"/>
    <property type="match status" value="1"/>
</dbReference>
<dbReference type="SUPFAM" id="SSF52540">
    <property type="entry name" value="P-loop containing nucleoside triphosphate hydrolases"/>
    <property type="match status" value="1"/>
</dbReference>
<evidence type="ECO:0000256" key="7">
    <source>
        <dbReference type="ARBA" id="ARBA00022840"/>
    </source>
</evidence>
<dbReference type="GO" id="GO:0035435">
    <property type="term" value="P:phosphate ion transmembrane transport"/>
    <property type="evidence" value="ECO:0007669"/>
    <property type="project" value="InterPro"/>
</dbReference>
<protein>
    <submittedName>
        <fullName evidence="13">Phosphate ABC transporter ATP-binding protein</fullName>
    </submittedName>
</protein>
<reference evidence="17" key="4">
    <citation type="submission" date="2017-07" db="EMBL/GenBank/DDBJ databases">
        <authorList>
            <person name="Boucher Y."/>
            <person name="Orata F.D."/>
        </authorList>
    </citation>
    <scope>NUCLEOTIDE SEQUENCE [LARGE SCALE GENOMIC DNA]</scope>
    <source>
        <strain evidence="17">OYP9E10</strain>
    </source>
</reference>
<evidence type="ECO:0000256" key="8">
    <source>
        <dbReference type="ARBA" id="ARBA00022967"/>
    </source>
</evidence>
<dbReference type="PANTHER" id="PTHR43423:SF12">
    <property type="entry name" value="IRON EXPORT ATP-BINDING PROTEIN FETA-RELATED"/>
    <property type="match status" value="1"/>
</dbReference>
<keyword evidence="7 13" id="KW-0067">ATP-binding</keyword>
<evidence type="ECO:0000256" key="4">
    <source>
        <dbReference type="ARBA" id="ARBA00022519"/>
    </source>
</evidence>
<reference evidence="14" key="3">
    <citation type="submission" date="2017-07" db="EMBL/GenBank/DDBJ databases">
        <authorList>
            <person name="Sun Z.S."/>
            <person name="Albrecht U."/>
            <person name="Echele G."/>
            <person name="Lee C.C."/>
        </authorList>
    </citation>
    <scope>NUCLEOTIDE SEQUENCE [LARGE SCALE GENOMIC DNA]</scope>
    <source>
        <strain evidence="14">OYP9E10</strain>
    </source>
</reference>
<keyword evidence="15" id="KW-1185">Reference proteome</keyword>
<keyword evidence="6" id="KW-0547">Nucleotide-binding</keyword>
<proteinExistence type="predicted"/>
<accession>A0A067B9D5</accession>
<dbReference type="EMBL" id="NMSH01000015">
    <property type="protein sequence ID" value="PAR20694.1"/>
    <property type="molecule type" value="Genomic_DNA"/>
</dbReference>
<dbReference type="Proteomes" id="UP000027331">
    <property type="component" value="Unassembled WGS sequence"/>
</dbReference>
<evidence type="ECO:0000256" key="10">
    <source>
        <dbReference type="ARBA" id="ARBA00054713"/>
    </source>
</evidence>
<dbReference type="OrthoDB" id="9802264at2"/>
<dbReference type="GeneID" id="94014500"/>
<evidence type="ECO:0000313" key="14">
    <source>
        <dbReference type="EMBL" id="PAR20694.1"/>
    </source>
</evidence>
<evidence type="ECO:0000313" key="17">
    <source>
        <dbReference type="Proteomes" id="UP000216173"/>
    </source>
</evidence>
<dbReference type="InterPro" id="IPR027417">
    <property type="entry name" value="P-loop_NTPase"/>
</dbReference>
<evidence type="ECO:0000256" key="5">
    <source>
        <dbReference type="ARBA" id="ARBA00022592"/>
    </source>
</evidence>
<dbReference type="EMBL" id="LBGP01000015">
    <property type="protein sequence ID" value="KQB00583.1"/>
    <property type="molecule type" value="Genomic_DNA"/>
</dbReference>
<dbReference type="PANTHER" id="PTHR43423">
    <property type="entry name" value="ABC TRANSPORTER I FAMILY MEMBER 17"/>
    <property type="match status" value="1"/>
</dbReference>
<reference evidence="13 16" key="2">
    <citation type="journal article" date="2015" name="Genome Biol. Evol.">
        <title>The Dynamics of Genetic Interactions between Vibrio metoecus and Vibrio cholerae, Two Close Relatives Co-Occurring in the Environment.</title>
        <authorList>
            <person name="Orata F.D."/>
            <person name="Kirchberger P.C."/>
            <person name="Meheust R."/>
            <person name="Barlow E.J."/>
            <person name="Tarr C.L."/>
            <person name="Boucher Y."/>
        </authorList>
    </citation>
    <scope>NUCLEOTIDE SEQUENCE [LARGE SCALE GENOMIC DNA]</scope>
    <source>
        <strain evidence="13 16">YB5B04</strain>
    </source>
</reference>
<dbReference type="Gene3D" id="3.40.50.300">
    <property type="entry name" value="P-loop containing nucleotide triphosphate hydrolases"/>
    <property type="match status" value="1"/>
</dbReference>
<comment type="subcellular location">
    <subcellularLocation>
        <location evidence="1">Cell inner membrane</location>
        <topology evidence="1">Peripheral membrane protein</topology>
    </subcellularLocation>
</comment>
<evidence type="ECO:0000256" key="3">
    <source>
        <dbReference type="ARBA" id="ARBA00022475"/>
    </source>
</evidence>
<dbReference type="AlphaFoldDB" id="A0A067B9D5"/>
<dbReference type="CDD" id="cd03260">
    <property type="entry name" value="ABC_PstB_phosphate_transporter"/>
    <property type="match status" value="1"/>
</dbReference>
<evidence type="ECO:0000256" key="6">
    <source>
        <dbReference type="ARBA" id="ARBA00022741"/>
    </source>
</evidence>
<dbReference type="GO" id="GO:0005524">
    <property type="term" value="F:ATP binding"/>
    <property type="evidence" value="ECO:0007669"/>
    <property type="project" value="UniProtKB-KW"/>
</dbReference>
<dbReference type="Pfam" id="PF00005">
    <property type="entry name" value="ABC_tran"/>
    <property type="match status" value="1"/>
</dbReference>
<keyword evidence="3" id="KW-1003">Cell membrane</keyword>
<comment type="function">
    <text evidence="10">Part of the ABC transporter complex PstSACB involved in phosphate import. Responsible for energy coupling to the transport system.</text>
</comment>
<dbReference type="GO" id="GO:0005315">
    <property type="term" value="F:phosphate transmembrane transporter activity"/>
    <property type="evidence" value="ECO:0007669"/>
    <property type="project" value="InterPro"/>
</dbReference>
<feature type="domain" description="ABC transporter" evidence="11">
    <location>
        <begin position="27"/>
        <end position="268"/>
    </location>
</feature>
<evidence type="ECO:0000256" key="2">
    <source>
        <dbReference type="ARBA" id="ARBA00022448"/>
    </source>
</evidence>
<dbReference type="FunFam" id="3.40.50.300:FF:000132">
    <property type="entry name" value="Phosphate import ATP-binding protein PstB"/>
    <property type="match status" value="1"/>
</dbReference>